<dbReference type="PaxDb" id="2711-XP_006469831.1"/>
<dbReference type="EMBL" id="KK784980">
    <property type="protein sequence ID" value="KDO55782.1"/>
    <property type="molecule type" value="Genomic_DNA"/>
</dbReference>
<dbReference type="PANTHER" id="PTHR33090">
    <property type="entry name" value="DUF3774 DOMAIN PROTEIN-RELATED"/>
    <property type="match status" value="1"/>
</dbReference>
<dbReference type="STRING" id="2711.A0A067EX56"/>
<evidence type="ECO:0000313" key="2">
    <source>
        <dbReference type="EMBL" id="KDO55782.1"/>
    </source>
</evidence>
<keyword evidence="3" id="KW-1185">Reference proteome</keyword>
<evidence type="ECO:0000313" key="3">
    <source>
        <dbReference type="Proteomes" id="UP000027120"/>
    </source>
</evidence>
<gene>
    <name evidence="2" type="ORF">CISIN_1g034419mg</name>
</gene>
<dbReference type="AlphaFoldDB" id="A0A067EX56"/>
<dbReference type="Proteomes" id="UP000027120">
    <property type="component" value="Unassembled WGS sequence"/>
</dbReference>
<accession>A0A067EX56</accession>
<evidence type="ECO:0000256" key="1">
    <source>
        <dbReference type="SAM" id="MobiDB-lite"/>
    </source>
</evidence>
<evidence type="ECO:0008006" key="4">
    <source>
        <dbReference type="Google" id="ProtNLM"/>
    </source>
</evidence>
<feature type="compositionally biased region" description="Basic and acidic residues" evidence="1">
    <location>
        <begin position="70"/>
        <end position="81"/>
    </location>
</feature>
<reference evidence="2 3" key="1">
    <citation type="submission" date="2014-04" db="EMBL/GenBank/DDBJ databases">
        <authorList>
            <consortium name="International Citrus Genome Consortium"/>
            <person name="Gmitter F."/>
            <person name="Chen C."/>
            <person name="Farmerie W."/>
            <person name="Harkins T."/>
            <person name="Desany B."/>
            <person name="Mohiuddin M."/>
            <person name="Kodira C."/>
            <person name="Borodovsky M."/>
            <person name="Lomsadze A."/>
            <person name="Burns P."/>
            <person name="Jenkins J."/>
            <person name="Prochnik S."/>
            <person name="Shu S."/>
            <person name="Chapman J."/>
            <person name="Pitluck S."/>
            <person name="Schmutz J."/>
            <person name="Rokhsar D."/>
        </authorList>
    </citation>
    <scope>NUCLEOTIDE SEQUENCE</scope>
</reference>
<name>A0A067EX56_CITSI</name>
<organism evidence="2 3">
    <name type="scientific">Citrus sinensis</name>
    <name type="common">Sweet orange</name>
    <name type="synonym">Citrus aurantium var. sinensis</name>
    <dbReference type="NCBI Taxonomy" id="2711"/>
    <lineage>
        <taxon>Eukaryota</taxon>
        <taxon>Viridiplantae</taxon>
        <taxon>Streptophyta</taxon>
        <taxon>Embryophyta</taxon>
        <taxon>Tracheophyta</taxon>
        <taxon>Spermatophyta</taxon>
        <taxon>Magnoliopsida</taxon>
        <taxon>eudicotyledons</taxon>
        <taxon>Gunneridae</taxon>
        <taxon>Pentapetalae</taxon>
        <taxon>rosids</taxon>
        <taxon>malvids</taxon>
        <taxon>Sapindales</taxon>
        <taxon>Rutaceae</taxon>
        <taxon>Aurantioideae</taxon>
        <taxon>Citrus</taxon>
    </lineage>
</organism>
<feature type="region of interest" description="Disordered" evidence="1">
    <location>
        <begin position="42"/>
        <end position="81"/>
    </location>
</feature>
<feature type="compositionally biased region" description="Low complexity" evidence="1">
    <location>
        <begin position="45"/>
        <end position="69"/>
    </location>
</feature>
<proteinExistence type="predicted"/>
<protein>
    <recommendedName>
        <fullName evidence="4">Wound-responsive family protein</fullName>
    </recommendedName>
</protein>
<dbReference type="Pfam" id="PF12609">
    <property type="entry name" value="DUF3774"/>
    <property type="match status" value="1"/>
</dbReference>
<dbReference type="InterPro" id="IPR022251">
    <property type="entry name" value="DUF3774_wound-induced"/>
</dbReference>
<sequence length="95" mass="10465">MSSTSRAWMVAASVAAVEAMKDQGFCRWNYTLRSLHQHAKNNIRSSVSQSSKKLSSSSSSSSAAVVSSKLMRDPKAKQSEESLRTVMYLSCWCPN</sequence>